<evidence type="ECO:0000259" key="6">
    <source>
        <dbReference type="PROSITE" id="PS50045"/>
    </source>
</evidence>
<keyword evidence="5" id="KW-0812">Transmembrane</keyword>
<feature type="transmembrane region" description="Helical" evidence="5">
    <location>
        <begin position="28"/>
        <end position="46"/>
    </location>
</feature>
<evidence type="ECO:0000313" key="8">
    <source>
        <dbReference type="Proteomes" id="UP001194469"/>
    </source>
</evidence>
<keyword evidence="5" id="KW-0472">Membrane</keyword>
<dbReference type="InterPro" id="IPR002078">
    <property type="entry name" value="Sigma_54_int"/>
</dbReference>
<comment type="caution">
    <text evidence="7">The sequence shown here is derived from an EMBL/GenBank/DDBJ whole genome shotgun (WGS) entry which is preliminary data.</text>
</comment>
<keyword evidence="3" id="KW-0175">Coiled coil</keyword>
<feature type="coiled-coil region" evidence="3">
    <location>
        <begin position="430"/>
        <end position="457"/>
    </location>
</feature>
<dbReference type="Proteomes" id="UP001194469">
    <property type="component" value="Unassembled WGS sequence"/>
</dbReference>
<keyword evidence="5" id="KW-1133">Transmembrane helix</keyword>
<dbReference type="Gene3D" id="1.10.8.60">
    <property type="match status" value="1"/>
</dbReference>
<reference evidence="7 8" key="1">
    <citation type="submission" date="2019-08" db="EMBL/GenBank/DDBJ databases">
        <authorList>
            <person name="Luo N."/>
        </authorList>
    </citation>
    <scope>NUCLEOTIDE SEQUENCE [LARGE SCALE GENOMIC DNA]</scope>
    <source>
        <strain evidence="7 8">NCIMB 9442</strain>
    </source>
</reference>
<evidence type="ECO:0000256" key="1">
    <source>
        <dbReference type="ARBA" id="ARBA00022741"/>
    </source>
</evidence>
<name>A0ABS0J0T7_9BACT</name>
<proteinExistence type="predicted"/>
<dbReference type="EMBL" id="VRYY01000066">
    <property type="protein sequence ID" value="MBG3876039.1"/>
    <property type="molecule type" value="Genomic_DNA"/>
</dbReference>
<evidence type="ECO:0000256" key="4">
    <source>
        <dbReference type="SAM" id="MobiDB-lite"/>
    </source>
</evidence>
<evidence type="ECO:0000256" key="5">
    <source>
        <dbReference type="SAM" id="Phobius"/>
    </source>
</evidence>
<dbReference type="Pfam" id="PF25601">
    <property type="entry name" value="AAA_lid_14"/>
    <property type="match status" value="1"/>
</dbReference>
<dbReference type="Gene3D" id="3.40.50.300">
    <property type="entry name" value="P-loop containing nucleotide triphosphate hydrolases"/>
    <property type="match status" value="1"/>
</dbReference>
<protein>
    <submittedName>
        <fullName evidence="7">AAA domain-containing protein</fullName>
    </submittedName>
</protein>
<sequence length="942" mass="101944">MRYYRPPLFGTLFRLEGNFSEWSIAKRLLFAALPAFMLLLIISGAISHRISQNFLHDALGRSSLLATLSQAHEMEQVLQQARRELLYLARTDISPASLAHHLRTRAETMGTLYREIAYQGSTPDNRMVLLNTGRDVWMVPLEQALATRFGPLTRQNTQEPKPGFVRISAPTEVVYPSVPTAGTVQGLSMHVLRLTTPVLDAAGNQTGLLTLSVDMLALRNVLSVYASRRSPLYIFPEETEKHRSFFFDAHGWILFQSESPEHPNLDLSTDTVRSGMRGDFGRSGFEAAFRPNPEQERYWGMVTEVQSGNSGQSRLGTMLEDPSPMNRAFYISYAPVTFSEGPGASTVVVGGIAYTDTSFLAMAASYKLYGALFVFGLCASAAAAFILGMLGRGIAGPLHRIAEETSGKLESGDLAPIDMGRVHPEAAALLQITNEMLAALQARNEELRLREEHIQSTRRRQRVCLDTEIAQQQPQSQLSPQDTMPGIVGTSESVRSLRGMIRKAAGVEADVLIIGETGTGKELAAEAIHMTSDRAGGPFISINCGALDENLLLDALFGHVKGAFSEARGERKGAFVAADGGTLHLDEIGNASPKVQQALLRALSVRRIRPLGSDDELPFDARIIAATNVDLKECARQGTFREDLYYRLAVITINTPPLRDRREDIPALADYFLKQAAQTLKRPAMGLSRGALEKLLAYGWPGNVREVKNCITRAVAFAEGDTLYAEDLRFGAELDPTLSHGALLPPSPVPAHAGQPPYPQGAMPQGHGQPVAPYPGDGAAYAVPYGAQTPQGMPGASVGAPMSAQTGGTMYDPVSGRIVATGSGNGGQDWSDAAMHGARARGDRAGSTPGGGRPTRNGQDGATTQPLSTLNPRQRAAWEFISRNGGITRTQYQDIVGNEIPVRTAQYDLQDMVRKGFIRKVGKGPATRYVLTDGGAPTPSRR</sequence>
<evidence type="ECO:0000313" key="7">
    <source>
        <dbReference type="EMBL" id="MBG3876039.1"/>
    </source>
</evidence>
<accession>A0ABS0J0T7</accession>
<dbReference type="Pfam" id="PF00158">
    <property type="entry name" value="Sigma54_activat"/>
    <property type="match status" value="1"/>
</dbReference>
<feature type="domain" description="Sigma-54 factor interaction" evidence="6">
    <location>
        <begin position="487"/>
        <end position="716"/>
    </location>
</feature>
<dbReference type="InterPro" id="IPR003593">
    <property type="entry name" value="AAA+_ATPase"/>
</dbReference>
<evidence type="ECO:0000256" key="2">
    <source>
        <dbReference type="ARBA" id="ARBA00022840"/>
    </source>
</evidence>
<dbReference type="PANTHER" id="PTHR32071">
    <property type="entry name" value="TRANSCRIPTIONAL REGULATORY PROTEIN"/>
    <property type="match status" value="1"/>
</dbReference>
<feature type="transmembrane region" description="Helical" evidence="5">
    <location>
        <begin position="368"/>
        <end position="390"/>
    </location>
</feature>
<dbReference type="InterPro" id="IPR027417">
    <property type="entry name" value="P-loop_NTPase"/>
</dbReference>
<dbReference type="InterPro" id="IPR058031">
    <property type="entry name" value="AAA_lid_NorR"/>
</dbReference>
<keyword evidence="8" id="KW-1185">Reference proteome</keyword>
<evidence type="ECO:0000256" key="3">
    <source>
        <dbReference type="SAM" id="Coils"/>
    </source>
</evidence>
<organism evidence="7 8">
    <name type="scientific">Nitratidesulfovibrio oxamicus</name>
    <dbReference type="NCBI Taxonomy" id="32016"/>
    <lineage>
        <taxon>Bacteria</taxon>
        <taxon>Pseudomonadati</taxon>
        <taxon>Thermodesulfobacteriota</taxon>
        <taxon>Desulfovibrionia</taxon>
        <taxon>Desulfovibrionales</taxon>
        <taxon>Desulfovibrionaceae</taxon>
        <taxon>Nitratidesulfovibrio</taxon>
    </lineage>
</organism>
<dbReference type="SMART" id="SM00382">
    <property type="entry name" value="AAA"/>
    <property type="match status" value="1"/>
</dbReference>
<dbReference type="Gene3D" id="1.10.10.10">
    <property type="entry name" value="Winged helix-like DNA-binding domain superfamily/Winged helix DNA-binding domain"/>
    <property type="match status" value="1"/>
</dbReference>
<feature type="compositionally biased region" description="Polar residues" evidence="4">
    <location>
        <begin position="856"/>
        <end position="870"/>
    </location>
</feature>
<keyword evidence="2" id="KW-0067">ATP-binding</keyword>
<keyword evidence="1" id="KW-0547">Nucleotide-binding</keyword>
<dbReference type="RefSeq" id="WP_196608255.1">
    <property type="nucleotide sequence ID" value="NZ_VRYY01000066.1"/>
</dbReference>
<dbReference type="CDD" id="cd00009">
    <property type="entry name" value="AAA"/>
    <property type="match status" value="1"/>
</dbReference>
<dbReference type="InterPro" id="IPR036388">
    <property type="entry name" value="WH-like_DNA-bd_sf"/>
</dbReference>
<feature type="region of interest" description="Disordered" evidence="4">
    <location>
        <begin position="836"/>
        <end position="870"/>
    </location>
</feature>
<dbReference type="SUPFAM" id="SSF52540">
    <property type="entry name" value="P-loop containing nucleoside triphosphate hydrolases"/>
    <property type="match status" value="1"/>
</dbReference>
<gene>
    <name evidence="7" type="ORF">FVW20_03095</name>
</gene>
<dbReference type="PROSITE" id="PS50045">
    <property type="entry name" value="SIGMA54_INTERACT_4"/>
    <property type="match status" value="1"/>
</dbReference>